<organism evidence="2 3">
    <name type="scientific">Neurospora tetraspora</name>
    <dbReference type="NCBI Taxonomy" id="94610"/>
    <lineage>
        <taxon>Eukaryota</taxon>
        <taxon>Fungi</taxon>
        <taxon>Dikarya</taxon>
        <taxon>Ascomycota</taxon>
        <taxon>Pezizomycotina</taxon>
        <taxon>Sordariomycetes</taxon>
        <taxon>Sordariomycetidae</taxon>
        <taxon>Sordariales</taxon>
        <taxon>Sordariaceae</taxon>
        <taxon>Neurospora</taxon>
    </lineage>
</organism>
<dbReference type="Proteomes" id="UP001278500">
    <property type="component" value="Unassembled WGS sequence"/>
</dbReference>
<proteinExistence type="predicted"/>
<comment type="caution">
    <text evidence="2">The sequence shown here is derived from an EMBL/GenBank/DDBJ whole genome shotgun (WGS) entry which is preliminary data.</text>
</comment>
<evidence type="ECO:0000313" key="3">
    <source>
        <dbReference type="Proteomes" id="UP001278500"/>
    </source>
</evidence>
<feature type="compositionally biased region" description="Low complexity" evidence="1">
    <location>
        <begin position="50"/>
        <end position="61"/>
    </location>
</feature>
<feature type="region of interest" description="Disordered" evidence="1">
    <location>
        <begin position="1"/>
        <end position="90"/>
    </location>
</feature>
<feature type="compositionally biased region" description="Acidic residues" evidence="1">
    <location>
        <begin position="149"/>
        <end position="170"/>
    </location>
</feature>
<keyword evidence="3" id="KW-1185">Reference proteome</keyword>
<reference evidence="2" key="2">
    <citation type="submission" date="2023-06" db="EMBL/GenBank/DDBJ databases">
        <authorList>
            <consortium name="Lawrence Berkeley National Laboratory"/>
            <person name="Haridas S."/>
            <person name="Hensen N."/>
            <person name="Bonometti L."/>
            <person name="Westerberg I."/>
            <person name="Brannstrom I.O."/>
            <person name="Guillou S."/>
            <person name="Cros-Aarteil S."/>
            <person name="Calhoun S."/>
            <person name="Kuo A."/>
            <person name="Mondo S."/>
            <person name="Pangilinan J."/>
            <person name="Riley R."/>
            <person name="Labutti K."/>
            <person name="Andreopoulos B."/>
            <person name="Lipzen A."/>
            <person name="Chen C."/>
            <person name="Yanf M."/>
            <person name="Daum C."/>
            <person name="Ng V."/>
            <person name="Clum A."/>
            <person name="Steindorff A."/>
            <person name="Ohm R."/>
            <person name="Martin F."/>
            <person name="Silar P."/>
            <person name="Natvig D."/>
            <person name="Lalanne C."/>
            <person name="Gautier V."/>
            <person name="Ament-Velasquez S.L."/>
            <person name="Kruys A."/>
            <person name="Hutchinson M.I."/>
            <person name="Powell A.J."/>
            <person name="Barry K."/>
            <person name="Miller A.N."/>
            <person name="Grigoriev I.V."/>
            <person name="Debuchy R."/>
            <person name="Gladieux P."/>
            <person name="Thoren M.H."/>
            <person name="Johannesson H."/>
        </authorList>
    </citation>
    <scope>NUCLEOTIDE SEQUENCE</scope>
    <source>
        <strain evidence="2">CBS 560.94</strain>
    </source>
</reference>
<dbReference type="EMBL" id="JAUEPP010000001">
    <property type="protein sequence ID" value="KAK3355471.1"/>
    <property type="molecule type" value="Genomic_DNA"/>
</dbReference>
<gene>
    <name evidence="2" type="ORF">B0H65DRAFT_564199</name>
</gene>
<evidence type="ECO:0000256" key="1">
    <source>
        <dbReference type="SAM" id="MobiDB-lite"/>
    </source>
</evidence>
<feature type="region of interest" description="Disordered" evidence="1">
    <location>
        <begin position="149"/>
        <end position="196"/>
    </location>
</feature>
<protein>
    <submittedName>
        <fullName evidence="2">Uncharacterized protein</fullName>
    </submittedName>
</protein>
<feature type="compositionally biased region" description="Polar residues" evidence="1">
    <location>
        <begin position="178"/>
        <end position="196"/>
    </location>
</feature>
<dbReference type="AlphaFoldDB" id="A0AAE0JPV1"/>
<dbReference type="RefSeq" id="XP_062686849.1">
    <property type="nucleotide sequence ID" value="XM_062830248.1"/>
</dbReference>
<accession>A0AAE0JPV1</accession>
<evidence type="ECO:0000313" key="2">
    <source>
        <dbReference type="EMBL" id="KAK3355471.1"/>
    </source>
</evidence>
<dbReference type="GeneID" id="87867402"/>
<reference evidence="2" key="1">
    <citation type="journal article" date="2023" name="Mol. Phylogenet. Evol.">
        <title>Genome-scale phylogeny and comparative genomics of the fungal order Sordariales.</title>
        <authorList>
            <person name="Hensen N."/>
            <person name="Bonometti L."/>
            <person name="Westerberg I."/>
            <person name="Brannstrom I.O."/>
            <person name="Guillou S."/>
            <person name="Cros-Aarteil S."/>
            <person name="Calhoun S."/>
            <person name="Haridas S."/>
            <person name="Kuo A."/>
            <person name="Mondo S."/>
            <person name="Pangilinan J."/>
            <person name="Riley R."/>
            <person name="LaButti K."/>
            <person name="Andreopoulos B."/>
            <person name="Lipzen A."/>
            <person name="Chen C."/>
            <person name="Yan M."/>
            <person name="Daum C."/>
            <person name="Ng V."/>
            <person name="Clum A."/>
            <person name="Steindorff A."/>
            <person name="Ohm R.A."/>
            <person name="Martin F."/>
            <person name="Silar P."/>
            <person name="Natvig D.O."/>
            <person name="Lalanne C."/>
            <person name="Gautier V."/>
            <person name="Ament-Velasquez S.L."/>
            <person name="Kruys A."/>
            <person name="Hutchinson M.I."/>
            <person name="Powell A.J."/>
            <person name="Barry K."/>
            <person name="Miller A.N."/>
            <person name="Grigoriev I.V."/>
            <person name="Debuchy R."/>
            <person name="Gladieux P."/>
            <person name="Hiltunen Thoren M."/>
            <person name="Johannesson H."/>
        </authorList>
    </citation>
    <scope>NUCLEOTIDE SEQUENCE</scope>
    <source>
        <strain evidence="2">CBS 560.94</strain>
    </source>
</reference>
<name>A0AAE0JPV1_9PEZI</name>
<sequence>MNQNREHQSPTAEAQSPAADSHNGQSTTTPEVEDQLLLDYHHPQEDQEDLQPQHQHLPQPQYVESEANFGSDSSTDVEDKYPTPNPHAGKNEIFIKEKKIRVTTEITIVKVITIRNITKRKDGIYRGPKITVDSDHIAGSHTERKEVVIEETESGWITDDEAEAKAEDEGDKAAPGGDNTTTAAGSSPSNVDNAGN</sequence>